<keyword evidence="3" id="KW-0808">Transferase</keyword>
<keyword evidence="1" id="KW-0472">Membrane</keyword>
<dbReference type="STRING" id="34097.SAMN02745150_00692"/>
<feature type="domain" description="Glycosyltransferase 2-like" evidence="2">
    <location>
        <begin position="8"/>
        <end position="160"/>
    </location>
</feature>
<proteinExistence type="predicted"/>
<dbReference type="PANTHER" id="PTHR48090:SF7">
    <property type="entry name" value="RFBJ PROTEIN"/>
    <property type="match status" value="1"/>
</dbReference>
<feature type="transmembrane region" description="Helical" evidence="1">
    <location>
        <begin position="228"/>
        <end position="247"/>
    </location>
</feature>
<sequence>MQPRRIAVIIPCYNEELTIVKVVKDCKSTIPNAVIYVINNNSTDNSAELAEKAGATVYNCTYQGKGNVIRYAFTKIDADIYIIADGDDQCDMKVIPDALKKFISEDLDMLNLIRVADSQSSYRYGHAWGNKILTGLANFLFQNKCSDILGGYRLFSKRYAKSFPGHSKGFEIEIELSIFAYQMRLPTSEIQIPYRARPIGSVSKLHTIKDGIRILLTIIYLFTNEKPITFFGGIASIFGILGLYWIIDIWIEFLKISAVPRFPTLIFAVTFLLLSLLLLTTGLMIHYIQRNTFEQRRYAYLNVEEKN</sequence>
<organism evidence="3 4">
    <name type="scientific">Brevinema andersonii</name>
    <dbReference type="NCBI Taxonomy" id="34097"/>
    <lineage>
        <taxon>Bacteria</taxon>
        <taxon>Pseudomonadati</taxon>
        <taxon>Spirochaetota</taxon>
        <taxon>Spirochaetia</taxon>
        <taxon>Brevinematales</taxon>
        <taxon>Brevinemataceae</taxon>
        <taxon>Brevinema</taxon>
    </lineage>
</organism>
<gene>
    <name evidence="3" type="ORF">SAMN02745150_00692</name>
</gene>
<protein>
    <submittedName>
        <fullName evidence="3">Glycosyltransferase involved in cell wall bisynthesis</fullName>
    </submittedName>
</protein>
<dbReference type="GO" id="GO:0016740">
    <property type="term" value="F:transferase activity"/>
    <property type="evidence" value="ECO:0007669"/>
    <property type="project" value="UniProtKB-KW"/>
</dbReference>
<dbReference type="RefSeq" id="WP_092318661.1">
    <property type="nucleotide sequence ID" value="NZ_FOKY01000003.1"/>
</dbReference>
<dbReference type="InterPro" id="IPR001173">
    <property type="entry name" value="Glyco_trans_2-like"/>
</dbReference>
<dbReference type="CDD" id="cd04179">
    <property type="entry name" value="DPM_DPG-synthase_like"/>
    <property type="match status" value="1"/>
</dbReference>
<keyword evidence="1" id="KW-1133">Transmembrane helix</keyword>
<dbReference type="InterPro" id="IPR050256">
    <property type="entry name" value="Glycosyltransferase_2"/>
</dbReference>
<feature type="transmembrane region" description="Helical" evidence="1">
    <location>
        <begin position="267"/>
        <end position="288"/>
    </location>
</feature>
<evidence type="ECO:0000313" key="4">
    <source>
        <dbReference type="Proteomes" id="UP000240042"/>
    </source>
</evidence>
<dbReference type="Pfam" id="PF00535">
    <property type="entry name" value="Glycos_transf_2"/>
    <property type="match status" value="1"/>
</dbReference>
<keyword evidence="1" id="KW-0812">Transmembrane</keyword>
<dbReference type="InterPro" id="IPR029044">
    <property type="entry name" value="Nucleotide-diphossugar_trans"/>
</dbReference>
<evidence type="ECO:0000256" key="1">
    <source>
        <dbReference type="SAM" id="Phobius"/>
    </source>
</evidence>
<evidence type="ECO:0000313" key="3">
    <source>
        <dbReference type="EMBL" id="SFB76755.1"/>
    </source>
</evidence>
<name>A0A1I1DP69_BREAD</name>
<dbReference type="Proteomes" id="UP000240042">
    <property type="component" value="Unassembled WGS sequence"/>
</dbReference>
<dbReference type="Gene3D" id="3.90.550.10">
    <property type="entry name" value="Spore Coat Polysaccharide Biosynthesis Protein SpsA, Chain A"/>
    <property type="match status" value="1"/>
</dbReference>
<dbReference type="PANTHER" id="PTHR48090">
    <property type="entry name" value="UNDECAPRENYL-PHOSPHATE 4-DEOXY-4-FORMAMIDO-L-ARABINOSE TRANSFERASE-RELATED"/>
    <property type="match status" value="1"/>
</dbReference>
<reference evidence="4" key="1">
    <citation type="submission" date="2016-10" db="EMBL/GenBank/DDBJ databases">
        <authorList>
            <person name="Varghese N."/>
            <person name="Submissions S."/>
        </authorList>
    </citation>
    <scope>NUCLEOTIDE SEQUENCE [LARGE SCALE GENOMIC DNA]</scope>
    <source>
        <strain evidence="4">ATCC 43811</strain>
    </source>
</reference>
<accession>A0A1I1DP69</accession>
<keyword evidence="4" id="KW-1185">Reference proteome</keyword>
<dbReference type="SUPFAM" id="SSF53448">
    <property type="entry name" value="Nucleotide-diphospho-sugar transferases"/>
    <property type="match status" value="1"/>
</dbReference>
<evidence type="ECO:0000259" key="2">
    <source>
        <dbReference type="Pfam" id="PF00535"/>
    </source>
</evidence>
<dbReference type="EMBL" id="FOKY01000003">
    <property type="protein sequence ID" value="SFB76755.1"/>
    <property type="molecule type" value="Genomic_DNA"/>
</dbReference>
<dbReference type="AlphaFoldDB" id="A0A1I1DP69"/>
<dbReference type="OrthoDB" id="9807778at2"/>